<dbReference type="Proteomes" id="UP000030533">
    <property type="component" value="Unassembled WGS sequence"/>
</dbReference>
<organism evidence="1 2">
    <name type="scientific">Prochlorococcus marinus str. MIT 9314</name>
    <dbReference type="NCBI Taxonomy" id="167548"/>
    <lineage>
        <taxon>Bacteria</taxon>
        <taxon>Bacillati</taxon>
        <taxon>Cyanobacteriota</taxon>
        <taxon>Cyanophyceae</taxon>
        <taxon>Synechococcales</taxon>
        <taxon>Prochlorococcaceae</taxon>
        <taxon>Prochlorococcus</taxon>
    </lineage>
</organism>
<sequence>MFTQSKKDLAEIRNFLITETDFSTYEPNWFISISYLQDYSRDQLLKIHKRLNDVIQDTFDPYEMNVICKGYFIEKGNKKLVPEGSQIVLNTISNKYSYDKEMTLKDGAYGTHLVLTLCPSILDKPNKRIRKLWSTMYWDFGGKPPSYLLEEENQELLLAETLEFVIRDRCPSFIANGDDAIQVDRIDDRRVFKDTGEKGWKGALHYCTKQIFCKDQFLEVFDEKNSNICVA</sequence>
<dbReference type="EMBL" id="JNAO01000003">
    <property type="protein sequence ID" value="KGG03029.1"/>
    <property type="molecule type" value="Genomic_DNA"/>
</dbReference>
<evidence type="ECO:0000313" key="1">
    <source>
        <dbReference type="EMBL" id="KGG03029.1"/>
    </source>
</evidence>
<accession>A0A0A2ARK5</accession>
<reference evidence="2" key="1">
    <citation type="journal article" date="2014" name="Sci. Data">
        <title>Genomes of diverse isolates of the marine cyanobacterium Prochlorococcus.</title>
        <authorList>
            <person name="Biller S."/>
            <person name="Berube P."/>
            <person name="Thompson J."/>
            <person name="Kelly L."/>
            <person name="Roggensack S."/>
            <person name="Awad L."/>
            <person name="Roache-Johnson K."/>
            <person name="Ding H."/>
            <person name="Giovannoni S.J."/>
            <person name="Moore L.R."/>
            <person name="Chisholm S.W."/>
        </authorList>
    </citation>
    <scope>NUCLEOTIDE SEQUENCE [LARGE SCALE GENOMIC DNA]</scope>
    <source>
        <strain evidence="2">MIT 9314</strain>
    </source>
</reference>
<protein>
    <submittedName>
        <fullName evidence="1">Uncharacterized protein</fullName>
    </submittedName>
</protein>
<name>A0A0A2ARK5_PROMR</name>
<dbReference type="AlphaFoldDB" id="A0A0A2ARK5"/>
<gene>
    <name evidence="1" type="ORF">EU98_0265</name>
</gene>
<evidence type="ECO:0000313" key="2">
    <source>
        <dbReference type="Proteomes" id="UP000030533"/>
    </source>
</evidence>
<comment type="caution">
    <text evidence="1">The sequence shown here is derived from an EMBL/GenBank/DDBJ whole genome shotgun (WGS) entry which is preliminary data.</text>
</comment>
<proteinExistence type="predicted"/>
<dbReference type="STRING" id="167548.EU98_0265"/>
<dbReference type="RefSeq" id="WP_032515113.1">
    <property type="nucleotide sequence ID" value="NZ_JNAO01000003.1"/>
</dbReference>